<dbReference type="AlphaFoldDB" id="A0A562ZXB9"/>
<evidence type="ECO:0000313" key="3">
    <source>
        <dbReference type="Proteomes" id="UP000318199"/>
    </source>
</evidence>
<dbReference type="GO" id="GO:0016787">
    <property type="term" value="F:hydrolase activity"/>
    <property type="evidence" value="ECO:0007669"/>
    <property type="project" value="UniProtKB-KW"/>
</dbReference>
<accession>A0A562ZXB9</accession>
<dbReference type="InterPro" id="IPR029058">
    <property type="entry name" value="AB_hydrolase_fold"/>
</dbReference>
<dbReference type="Gene3D" id="3.40.50.1820">
    <property type="entry name" value="alpha/beta hydrolase"/>
    <property type="match status" value="1"/>
</dbReference>
<keyword evidence="1" id="KW-0732">Signal</keyword>
<dbReference type="OrthoDB" id="9146575at2"/>
<organism evidence="2 3">
    <name type="scientific">Caenimonas sedimenti</name>
    <dbReference type="NCBI Taxonomy" id="2596921"/>
    <lineage>
        <taxon>Bacteria</taxon>
        <taxon>Pseudomonadati</taxon>
        <taxon>Pseudomonadota</taxon>
        <taxon>Betaproteobacteria</taxon>
        <taxon>Burkholderiales</taxon>
        <taxon>Comamonadaceae</taxon>
        <taxon>Caenimonas</taxon>
    </lineage>
</organism>
<feature type="chain" id="PRO_5021908395" evidence="1">
    <location>
        <begin position="22"/>
        <end position="264"/>
    </location>
</feature>
<evidence type="ECO:0000313" key="2">
    <source>
        <dbReference type="EMBL" id="TWO73113.1"/>
    </source>
</evidence>
<protein>
    <submittedName>
        <fullName evidence="2">Alpha/beta hydrolase</fullName>
    </submittedName>
</protein>
<evidence type="ECO:0000256" key="1">
    <source>
        <dbReference type="SAM" id="SignalP"/>
    </source>
</evidence>
<dbReference type="SUPFAM" id="SSF53474">
    <property type="entry name" value="alpha/beta-Hydrolases"/>
    <property type="match status" value="1"/>
</dbReference>
<dbReference type="Proteomes" id="UP000318199">
    <property type="component" value="Unassembled WGS sequence"/>
</dbReference>
<comment type="caution">
    <text evidence="2">The sequence shown here is derived from an EMBL/GenBank/DDBJ whole genome shotgun (WGS) entry which is preliminary data.</text>
</comment>
<proteinExistence type="predicted"/>
<sequence length="264" mass="28218">MHILRALAVALLLAMTVGSQARAQVAEKPVDIPTRGGVTQRMLVLAPPDPKAAVVLFAGGHGGLQIFPNGSMNWGTGNFLVRSRQLFAEQGLLVIVLDTPSDRQTPPYLQGARQRPEHVADVKAVIGWVRETAKVPVWLVGTSRGTQSVGYVATELTGADGPDGIVLTATIVTDPRGRAVPAMPLEKIRVPVLVVHHEQDACSLCAYSEVPGLMRKLAGAPRSHLLSFQGGQNRGDPCEAFAHHGFNGLEREVVRQTAAWITAK</sequence>
<dbReference type="RefSeq" id="WP_145890601.1">
    <property type="nucleotide sequence ID" value="NZ_VOBQ01000002.1"/>
</dbReference>
<feature type="signal peptide" evidence="1">
    <location>
        <begin position="1"/>
        <end position="21"/>
    </location>
</feature>
<name>A0A562ZXB9_9BURK</name>
<keyword evidence="3" id="KW-1185">Reference proteome</keyword>
<reference evidence="2 3" key="1">
    <citation type="submission" date="2019-07" db="EMBL/GenBank/DDBJ databases">
        <title>Caenimonas sedimenti sp. nov., isolated from activated sludge.</title>
        <authorList>
            <person name="Xu J."/>
        </authorList>
    </citation>
    <scope>NUCLEOTIDE SEQUENCE [LARGE SCALE GENOMIC DNA]</scope>
    <source>
        <strain evidence="2 3">HX-9-20</strain>
    </source>
</reference>
<dbReference type="EMBL" id="VOBQ01000002">
    <property type="protein sequence ID" value="TWO73113.1"/>
    <property type="molecule type" value="Genomic_DNA"/>
</dbReference>
<keyword evidence="2" id="KW-0378">Hydrolase</keyword>
<gene>
    <name evidence="2" type="ORF">FN976_02425</name>
</gene>